<dbReference type="PROSITE" id="PS50089">
    <property type="entry name" value="ZF_RING_2"/>
    <property type="match status" value="1"/>
</dbReference>
<accession>A0A8T2XXJ0</accession>
<organism evidence="4 5">
    <name type="scientific">Populus deltoides</name>
    <name type="common">Eastern poplar</name>
    <name type="synonym">Eastern cottonwood</name>
    <dbReference type="NCBI Taxonomy" id="3696"/>
    <lineage>
        <taxon>Eukaryota</taxon>
        <taxon>Viridiplantae</taxon>
        <taxon>Streptophyta</taxon>
        <taxon>Embryophyta</taxon>
        <taxon>Tracheophyta</taxon>
        <taxon>Spermatophyta</taxon>
        <taxon>Magnoliopsida</taxon>
        <taxon>eudicotyledons</taxon>
        <taxon>Gunneridae</taxon>
        <taxon>Pentapetalae</taxon>
        <taxon>rosids</taxon>
        <taxon>fabids</taxon>
        <taxon>Malpighiales</taxon>
        <taxon>Salicaceae</taxon>
        <taxon>Saliceae</taxon>
        <taxon>Populus</taxon>
    </lineage>
</organism>
<keyword evidence="5" id="KW-1185">Reference proteome</keyword>
<evidence type="ECO:0000259" key="3">
    <source>
        <dbReference type="PROSITE" id="PS50089"/>
    </source>
</evidence>
<dbReference type="SUPFAM" id="SSF57850">
    <property type="entry name" value="RING/U-box"/>
    <property type="match status" value="1"/>
</dbReference>
<keyword evidence="1" id="KW-0479">Metal-binding</keyword>
<dbReference type="SMART" id="SM00184">
    <property type="entry name" value="RING"/>
    <property type="match status" value="1"/>
</dbReference>
<feature type="transmembrane region" description="Helical" evidence="2">
    <location>
        <begin position="6"/>
        <end position="31"/>
    </location>
</feature>
<reference evidence="4" key="1">
    <citation type="journal article" date="2021" name="J. Hered.">
        <title>Genome Assembly of Salicaceae Populus deltoides (Eastern Cottonwood) I-69 Based on Nanopore Sequencing and Hi-C Technologies.</title>
        <authorList>
            <person name="Bai S."/>
            <person name="Wu H."/>
            <person name="Zhang J."/>
            <person name="Pan Z."/>
            <person name="Zhao W."/>
            <person name="Li Z."/>
            <person name="Tong C."/>
        </authorList>
    </citation>
    <scope>NUCLEOTIDE SEQUENCE</scope>
    <source>
        <tissue evidence="4">Leaf</tissue>
    </source>
</reference>
<gene>
    <name evidence="4" type="ORF">H0E87_020011</name>
</gene>
<dbReference type="GO" id="GO:0008270">
    <property type="term" value="F:zinc ion binding"/>
    <property type="evidence" value="ECO:0007669"/>
    <property type="project" value="UniProtKB-KW"/>
</dbReference>
<feature type="transmembrane region" description="Helical" evidence="2">
    <location>
        <begin position="231"/>
        <end position="252"/>
    </location>
</feature>
<evidence type="ECO:0000256" key="1">
    <source>
        <dbReference type="PROSITE-ProRule" id="PRU00175"/>
    </source>
</evidence>
<proteinExistence type="predicted"/>
<keyword evidence="2" id="KW-0472">Membrane</keyword>
<dbReference type="EMBL" id="JACEGQ020000010">
    <property type="protein sequence ID" value="KAH8497560.1"/>
    <property type="molecule type" value="Genomic_DNA"/>
</dbReference>
<keyword evidence="2" id="KW-0812">Transmembrane</keyword>
<evidence type="ECO:0000313" key="4">
    <source>
        <dbReference type="EMBL" id="KAH8497560.1"/>
    </source>
</evidence>
<dbReference type="Pfam" id="PF13639">
    <property type="entry name" value="zf-RING_2"/>
    <property type="match status" value="1"/>
</dbReference>
<dbReference type="InterPro" id="IPR001841">
    <property type="entry name" value="Znf_RING"/>
</dbReference>
<dbReference type="Proteomes" id="UP000807159">
    <property type="component" value="Chromosome 10"/>
</dbReference>
<dbReference type="AlphaFoldDB" id="A0A8T2XXJ0"/>
<dbReference type="Gene3D" id="3.30.40.10">
    <property type="entry name" value="Zinc/RING finger domain, C3HC4 (zinc finger)"/>
    <property type="match status" value="1"/>
</dbReference>
<name>A0A8T2XXJ0_POPDE</name>
<keyword evidence="1" id="KW-0862">Zinc</keyword>
<evidence type="ECO:0000256" key="2">
    <source>
        <dbReference type="SAM" id="Phobius"/>
    </source>
</evidence>
<dbReference type="PANTHER" id="PTHR45676:SF84">
    <property type="entry name" value="RING-TYPE DOMAIN-CONTAINING PROTEIN"/>
    <property type="match status" value="1"/>
</dbReference>
<keyword evidence="2" id="KW-1133">Transmembrane helix</keyword>
<feature type="domain" description="RING-type" evidence="3">
    <location>
        <begin position="99"/>
        <end position="141"/>
    </location>
</feature>
<keyword evidence="1" id="KW-0863">Zinc-finger</keyword>
<sequence length="284" mass="32465">MLDLVLSVSILIVFVAVVFCLAVIPICLHWYREKDQHLRDLERGEVTQSPQFEDQHPHDLERVEEARRRQLATISLLILHLTRVQSDDERIVTSRNNGCVICLEDFQEGEDCQAMSLCKHVFHSGCLKEWLVQNQTCPLCRLPVLLEVFLYICRVRFIIRWGSSDFCLDIALRCLHEERTQQSSRFSKSSTAKIDPTFIDLNRTSLQHGKRAWSFRISLLIPHRLLQGSNFIRWFGFFSIMTLRTLGGYLLAASSTPSCESGLPFSPPTLEVAAKFGGIGALSR</sequence>
<evidence type="ECO:0000313" key="5">
    <source>
        <dbReference type="Proteomes" id="UP000807159"/>
    </source>
</evidence>
<protein>
    <recommendedName>
        <fullName evidence="3">RING-type domain-containing protein</fullName>
    </recommendedName>
</protein>
<dbReference type="GO" id="GO:0016567">
    <property type="term" value="P:protein ubiquitination"/>
    <property type="evidence" value="ECO:0007669"/>
    <property type="project" value="TreeGrafter"/>
</dbReference>
<dbReference type="PANTHER" id="PTHR45676">
    <property type="entry name" value="RING-H2 FINGER PROTEIN ATL51-RELATED"/>
    <property type="match status" value="1"/>
</dbReference>
<comment type="caution">
    <text evidence="4">The sequence shown here is derived from an EMBL/GenBank/DDBJ whole genome shotgun (WGS) entry which is preliminary data.</text>
</comment>
<dbReference type="InterPro" id="IPR013083">
    <property type="entry name" value="Znf_RING/FYVE/PHD"/>
</dbReference>